<dbReference type="InterPro" id="IPR001881">
    <property type="entry name" value="EGF-like_Ca-bd_dom"/>
</dbReference>
<keyword evidence="15" id="KW-1185">Reference proteome</keyword>
<feature type="disulfide bond" evidence="10">
    <location>
        <begin position="373"/>
        <end position="383"/>
    </location>
</feature>
<dbReference type="Pfam" id="PF07645">
    <property type="entry name" value="EGF_CA"/>
    <property type="match status" value="1"/>
</dbReference>
<feature type="domain" description="Nidogen G2 beta-barrel" evidence="13">
    <location>
        <begin position="118"/>
        <end position="342"/>
    </location>
</feature>
<evidence type="ECO:0000256" key="2">
    <source>
        <dbReference type="ARBA" id="ARBA00022525"/>
    </source>
</evidence>
<dbReference type="InterPro" id="IPR000742">
    <property type="entry name" value="EGF"/>
</dbReference>
<keyword evidence="6" id="KW-0106">Calcium</keyword>
<dbReference type="InterPro" id="IPR049883">
    <property type="entry name" value="NOTCH1_EGF-like"/>
</dbReference>
<dbReference type="Gene3D" id="2.60.40.10">
    <property type="entry name" value="Immunoglobulins"/>
    <property type="match status" value="2"/>
</dbReference>
<dbReference type="InterPro" id="IPR003599">
    <property type="entry name" value="Ig_sub"/>
</dbReference>
<feature type="non-terminal residue" evidence="14">
    <location>
        <position position="400"/>
    </location>
</feature>
<keyword evidence="8" id="KW-0325">Glycoprotein</keyword>
<dbReference type="SMART" id="SM00408">
    <property type="entry name" value="IGc2"/>
    <property type="match status" value="1"/>
</dbReference>
<keyword evidence="4 10" id="KW-0245">EGF-like domain</keyword>
<dbReference type="EMBL" id="VZSJ01002246">
    <property type="protein sequence ID" value="NWY28914.1"/>
    <property type="molecule type" value="Genomic_DNA"/>
</dbReference>
<dbReference type="Proteomes" id="UP000578259">
    <property type="component" value="Unassembled WGS sequence"/>
</dbReference>
<dbReference type="Pfam" id="PF07474">
    <property type="entry name" value="G2F"/>
    <property type="match status" value="1"/>
</dbReference>
<dbReference type="PROSITE" id="PS50993">
    <property type="entry name" value="NIDOGEN_G2"/>
    <property type="match status" value="1"/>
</dbReference>
<sequence length="400" mass="43269">EDAGDYKCVATNDVGVVERSLTLTLQSPPVITVEPAGTVLEAGATAVLDCQARGEPPPAISWSRQGQPLLDSDRVTLLPNGSLRIAALQREDTSQYECVARNLLGSVLVTVPLTVQGGPARAKGSIIGNINDVEFGIAFLNATVMDSLDSDTRVIQAKITNVPRTLGPAMRKLVSILSPVYWTTAKEIGEAMNGFTLTDAVFKRETQVEFATGEILRMTHIARGLDTDGALLLDVVVSGHVLQLQSVADARVVLQDYTEDYIQTGPGQLHAHSTRLFAADGVSVPYTWNHSITYDPSKGRMPFLVQTLRAASITTEYHPLQEAVAFKIQASIAKGIVLGLPRNQTMGKEYLLFLGFIESPIVLVLLSTDIDECESRDTCQHECRNSLGSFQCVCPAGYRL</sequence>
<gene>
    <name evidence="14" type="primary">Hmcn1</name>
    <name evidence="14" type="ORF">PHEMEL_R08157</name>
</gene>
<dbReference type="FunFam" id="2.60.40.10:FF:001131">
    <property type="entry name" value="Hemicentin 1"/>
    <property type="match status" value="1"/>
</dbReference>
<feature type="domain" description="EGF-like" evidence="11">
    <location>
        <begin position="369"/>
        <end position="400"/>
    </location>
</feature>
<dbReference type="PANTHER" id="PTHR10075:SF100">
    <property type="entry name" value="FASCICLIN-2"/>
    <property type="match status" value="1"/>
</dbReference>
<dbReference type="GO" id="GO:0005886">
    <property type="term" value="C:plasma membrane"/>
    <property type="evidence" value="ECO:0007669"/>
    <property type="project" value="TreeGrafter"/>
</dbReference>
<evidence type="ECO:0000259" key="11">
    <source>
        <dbReference type="PROSITE" id="PS50026"/>
    </source>
</evidence>
<dbReference type="CDD" id="cd00054">
    <property type="entry name" value="EGF_CA"/>
    <property type="match status" value="1"/>
</dbReference>
<protein>
    <submittedName>
        <fullName evidence="14">HMCN1 protein</fullName>
    </submittedName>
</protein>
<feature type="domain" description="Ig-like" evidence="12">
    <location>
        <begin position="29"/>
        <end position="116"/>
    </location>
</feature>
<dbReference type="SUPFAM" id="SSF48726">
    <property type="entry name" value="Immunoglobulin"/>
    <property type="match status" value="1"/>
</dbReference>
<evidence type="ECO:0000256" key="8">
    <source>
        <dbReference type="ARBA" id="ARBA00023180"/>
    </source>
</evidence>
<reference evidence="14 15" key="1">
    <citation type="submission" date="2019-09" db="EMBL/GenBank/DDBJ databases">
        <title>Bird 10,000 Genomes (B10K) Project - Family phase.</title>
        <authorList>
            <person name="Zhang G."/>
        </authorList>
    </citation>
    <scope>NUCLEOTIDE SEQUENCE [LARGE SCALE GENOMIC DNA]</scope>
    <source>
        <strain evidence="14">OUT-0018</strain>
        <tissue evidence="14">Muscle</tissue>
    </source>
</reference>
<dbReference type="InterPro" id="IPR000152">
    <property type="entry name" value="EGF-type_Asp/Asn_hydroxyl_site"/>
</dbReference>
<evidence type="ECO:0000256" key="5">
    <source>
        <dbReference type="ARBA" id="ARBA00022729"/>
    </source>
</evidence>
<dbReference type="AlphaFoldDB" id="A0A7K7D7C1"/>
<dbReference type="SMART" id="SM00409">
    <property type="entry name" value="IG"/>
    <property type="match status" value="1"/>
</dbReference>
<dbReference type="PROSITE" id="PS50835">
    <property type="entry name" value="IG_LIKE"/>
    <property type="match status" value="1"/>
</dbReference>
<dbReference type="PROSITE" id="PS00010">
    <property type="entry name" value="ASX_HYDROXYL"/>
    <property type="match status" value="1"/>
</dbReference>
<dbReference type="Gene3D" id="2.10.25.10">
    <property type="entry name" value="Laminin"/>
    <property type="match status" value="1"/>
</dbReference>
<evidence type="ECO:0000256" key="9">
    <source>
        <dbReference type="ARBA" id="ARBA00023319"/>
    </source>
</evidence>
<keyword evidence="7 10" id="KW-1015">Disulfide bond</keyword>
<evidence type="ECO:0000256" key="4">
    <source>
        <dbReference type="ARBA" id="ARBA00022536"/>
    </source>
</evidence>
<dbReference type="InterPro" id="IPR018097">
    <property type="entry name" value="EGF_Ca-bd_CS"/>
</dbReference>
<dbReference type="InterPro" id="IPR036179">
    <property type="entry name" value="Ig-like_dom_sf"/>
</dbReference>
<evidence type="ECO:0000256" key="7">
    <source>
        <dbReference type="ARBA" id="ARBA00023157"/>
    </source>
</evidence>
<dbReference type="PROSITE" id="PS50026">
    <property type="entry name" value="EGF_3"/>
    <property type="match status" value="1"/>
</dbReference>
<dbReference type="SUPFAM" id="SSF57196">
    <property type="entry name" value="EGF/Laminin"/>
    <property type="match status" value="1"/>
</dbReference>
<evidence type="ECO:0000256" key="10">
    <source>
        <dbReference type="PROSITE-ProRule" id="PRU00076"/>
    </source>
</evidence>
<dbReference type="GO" id="GO:0007156">
    <property type="term" value="P:homophilic cell adhesion via plasma membrane adhesion molecules"/>
    <property type="evidence" value="ECO:0007669"/>
    <property type="project" value="TreeGrafter"/>
</dbReference>
<dbReference type="InterPro" id="IPR007110">
    <property type="entry name" value="Ig-like_dom"/>
</dbReference>
<dbReference type="GO" id="GO:0005509">
    <property type="term" value="F:calcium ion binding"/>
    <property type="evidence" value="ECO:0007669"/>
    <property type="project" value="InterPro"/>
</dbReference>
<name>A0A7K7D7C1_PHEME</name>
<dbReference type="GO" id="GO:0007411">
    <property type="term" value="P:axon guidance"/>
    <property type="evidence" value="ECO:0007669"/>
    <property type="project" value="TreeGrafter"/>
</dbReference>
<dbReference type="GO" id="GO:0030424">
    <property type="term" value="C:axon"/>
    <property type="evidence" value="ECO:0007669"/>
    <property type="project" value="TreeGrafter"/>
</dbReference>
<dbReference type="PROSITE" id="PS01187">
    <property type="entry name" value="EGF_CA"/>
    <property type="match status" value="1"/>
</dbReference>
<comment type="caution">
    <text evidence="14">The sequence shown here is derived from an EMBL/GenBank/DDBJ whole genome shotgun (WGS) entry which is preliminary data.</text>
</comment>
<comment type="subcellular location">
    <subcellularLocation>
        <location evidence="1">Secreted</location>
        <location evidence="1">Extracellular space</location>
        <location evidence="1">Extracellular matrix</location>
    </subcellularLocation>
</comment>
<dbReference type="CDD" id="cd00255">
    <property type="entry name" value="nidG2"/>
    <property type="match status" value="1"/>
</dbReference>
<keyword evidence="9" id="KW-0393">Immunoglobulin domain</keyword>
<feature type="non-terminal residue" evidence="14">
    <location>
        <position position="1"/>
    </location>
</feature>
<evidence type="ECO:0000313" key="14">
    <source>
        <dbReference type="EMBL" id="NWY28914.1"/>
    </source>
</evidence>
<dbReference type="Pfam" id="PF13927">
    <property type="entry name" value="Ig_3"/>
    <property type="match status" value="1"/>
</dbReference>
<dbReference type="SUPFAM" id="SSF54511">
    <property type="entry name" value="GFP-like"/>
    <property type="match status" value="1"/>
</dbReference>
<dbReference type="InterPro" id="IPR009017">
    <property type="entry name" value="GFP"/>
</dbReference>
<dbReference type="GO" id="GO:0070593">
    <property type="term" value="P:dendrite self-avoidance"/>
    <property type="evidence" value="ECO:0007669"/>
    <property type="project" value="TreeGrafter"/>
</dbReference>
<dbReference type="InterPro" id="IPR013783">
    <property type="entry name" value="Ig-like_fold"/>
</dbReference>
<dbReference type="SMART" id="SM00682">
    <property type="entry name" value="G2F"/>
    <property type="match status" value="1"/>
</dbReference>
<evidence type="ECO:0000256" key="1">
    <source>
        <dbReference type="ARBA" id="ARBA00004498"/>
    </source>
</evidence>
<dbReference type="GO" id="GO:0098632">
    <property type="term" value="F:cell-cell adhesion mediator activity"/>
    <property type="evidence" value="ECO:0007669"/>
    <property type="project" value="TreeGrafter"/>
</dbReference>
<evidence type="ECO:0000259" key="12">
    <source>
        <dbReference type="PROSITE" id="PS50835"/>
    </source>
</evidence>
<organism evidence="14 15">
    <name type="scientific">Pheucticus melanocephalus</name>
    <name type="common">Black-headed grosbeak</name>
    <name type="synonym">Guiraca melanocephala</name>
    <dbReference type="NCBI Taxonomy" id="371919"/>
    <lineage>
        <taxon>Eukaryota</taxon>
        <taxon>Metazoa</taxon>
        <taxon>Chordata</taxon>
        <taxon>Craniata</taxon>
        <taxon>Vertebrata</taxon>
        <taxon>Euteleostomi</taxon>
        <taxon>Archelosauria</taxon>
        <taxon>Archosauria</taxon>
        <taxon>Dinosauria</taxon>
        <taxon>Saurischia</taxon>
        <taxon>Theropoda</taxon>
        <taxon>Coelurosauria</taxon>
        <taxon>Aves</taxon>
        <taxon>Neognathae</taxon>
        <taxon>Neoaves</taxon>
        <taxon>Telluraves</taxon>
        <taxon>Australaves</taxon>
        <taxon>Passeriformes</taxon>
        <taxon>Cardinalidae</taxon>
        <taxon>Pheucticus</taxon>
    </lineage>
</organism>
<dbReference type="SMART" id="SM00179">
    <property type="entry name" value="EGF_CA"/>
    <property type="match status" value="1"/>
</dbReference>
<accession>A0A7K7D7C1</accession>
<proteinExistence type="predicted"/>
<keyword evidence="3" id="KW-0272">Extracellular matrix</keyword>
<dbReference type="Gene3D" id="2.40.155.10">
    <property type="entry name" value="Green fluorescent protein"/>
    <property type="match status" value="1"/>
</dbReference>
<comment type="caution">
    <text evidence="10">Lacks conserved residue(s) required for the propagation of feature annotation.</text>
</comment>
<evidence type="ECO:0000256" key="6">
    <source>
        <dbReference type="ARBA" id="ARBA00022837"/>
    </source>
</evidence>
<evidence type="ECO:0000256" key="3">
    <source>
        <dbReference type="ARBA" id="ARBA00022530"/>
    </source>
</evidence>
<dbReference type="FunFam" id="2.40.155.10:FF:000002">
    <property type="entry name" value="Hemicentin 1"/>
    <property type="match status" value="1"/>
</dbReference>
<keyword evidence="2" id="KW-0964">Secreted</keyword>
<dbReference type="PANTHER" id="PTHR10075">
    <property type="entry name" value="BASIGIN RELATED"/>
    <property type="match status" value="1"/>
</dbReference>
<dbReference type="InterPro" id="IPR006605">
    <property type="entry name" value="G2_nidogen/fibulin_G2F"/>
</dbReference>
<dbReference type="InterPro" id="IPR003598">
    <property type="entry name" value="Ig_sub2"/>
</dbReference>
<keyword evidence="5" id="KW-0732">Signal</keyword>
<evidence type="ECO:0000313" key="15">
    <source>
        <dbReference type="Proteomes" id="UP000578259"/>
    </source>
</evidence>
<evidence type="ECO:0000259" key="13">
    <source>
        <dbReference type="PROSITE" id="PS50993"/>
    </source>
</evidence>